<dbReference type="RefSeq" id="WP_164455466.1">
    <property type="nucleotide sequence ID" value="NZ_JAAIJQ010000099.1"/>
</dbReference>
<evidence type="ECO:0000313" key="2">
    <source>
        <dbReference type="EMBL" id="NEV64584.1"/>
    </source>
</evidence>
<keyword evidence="3" id="KW-1185">Reference proteome</keyword>
<dbReference type="PANTHER" id="PTHR33570:SF2">
    <property type="entry name" value="CARBOXYMUCONOLACTONE DECARBOXYLASE-LIKE DOMAIN-CONTAINING PROTEIN"/>
    <property type="match status" value="1"/>
</dbReference>
<dbReference type="Gene3D" id="1.20.1290.10">
    <property type="entry name" value="AhpD-like"/>
    <property type="match status" value="1"/>
</dbReference>
<dbReference type="Proteomes" id="UP000483379">
    <property type="component" value="Unassembled WGS sequence"/>
</dbReference>
<dbReference type="InterPro" id="IPR029032">
    <property type="entry name" value="AhpD-like"/>
</dbReference>
<dbReference type="Pfam" id="PF02627">
    <property type="entry name" value="CMD"/>
    <property type="match status" value="1"/>
</dbReference>
<dbReference type="InterPro" id="IPR003779">
    <property type="entry name" value="CMD-like"/>
</dbReference>
<dbReference type="EMBL" id="JAAIJQ010000099">
    <property type="protein sequence ID" value="NEV64584.1"/>
    <property type="molecule type" value="Genomic_DNA"/>
</dbReference>
<organism evidence="2 3">
    <name type="scientific">Thiorhodococcus minor</name>
    <dbReference type="NCBI Taxonomy" id="57489"/>
    <lineage>
        <taxon>Bacteria</taxon>
        <taxon>Pseudomonadati</taxon>
        <taxon>Pseudomonadota</taxon>
        <taxon>Gammaproteobacteria</taxon>
        <taxon>Chromatiales</taxon>
        <taxon>Chromatiaceae</taxon>
        <taxon>Thiorhodococcus</taxon>
    </lineage>
</organism>
<proteinExistence type="predicted"/>
<dbReference type="AlphaFoldDB" id="A0A6M0K5R2"/>
<evidence type="ECO:0000259" key="1">
    <source>
        <dbReference type="Pfam" id="PF02627"/>
    </source>
</evidence>
<name>A0A6M0K5R2_9GAMM</name>
<dbReference type="GO" id="GO:0051920">
    <property type="term" value="F:peroxiredoxin activity"/>
    <property type="evidence" value="ECO:0007669"/>
    <property type="project" value="InterPro"/>
</dbReference>
<reference evidence="2 3" key="1">
    <citation type="submission" date="2020-02" db="EMBL/GenBank/DDBJ databases">
        <title>Genome sequences of Thiorhodococcus mannitoliphagus and Thiorhodococcus minor, purple sulfur photosynthetic bacteria in the gammaproteobacterial family, Chromatiaceae.</title>
        <authorList>
            <person name="Aviles F.A."/>
            <person name="Meyer T.E."/>
            <person name="Kyndt J.A."/>
        </authorList>
    </citation>
    <scope>NUCLEOTIDE SEQUENCE [LARGE SCALE GENOMIC DNA]</scope>
    <source>
        <strain evidence="2 3">DSM 11518</strain>
    </source>
</reference>
<dbReference type="SUPFAM" id="SSF69118">
    <property type="entry name" value="AhpD-like"/>
    <property type="match status" value="1"/>
</dbReference>
<comment type="caution">
    <text evidence="2">The sequence shown here is derived from an EMBL/GenBank/DDBJ whole genome shotgun (WGS) entry which is preliminary data.</text>
</comment>
<dbReference type="PANTHER" id="PTHR33570">
    <property type="entry name" value="4-CARBOXYMUCONOLACTONE DECARBOXYLASE FAMILY PROTEIN"/>
    <property type="match status" value="1"/>
</dbReference>
<gene>
    <name evidence="2" type="ORF">G3446_22400</name>
</gene>
<evidence type="ECO:0000313" key="3">
    <source>
        <dbReference type="Proteomes" id="UP000483379"/>
    </source>
</evidence>
<sequence>MRHSSGPDDLERQGRFAKLLEDFPWERPSARWRAFDAELAAALSRHLFEGLYARERVSLQTRQLVAVSALAALGHEEELRVHLWVALRSGIARETLAEACFQVGVYAGMPATNRALSALAAVIAAYDARTSGADDRVAD</sequence>
<dbReference type="InterPro" id="IPR052512">
    <property type="entry name" value="4CMD/NDH-1_regulator"/>
</dbReference>
<feature type="domain" description="Carboxymuconolactone decarboxylase-like" evidence="1">
    <location>
        <begin position="38"/>
        <end position="120"/>
    </location>
</feature>
<protein>
    <submittedName>
        <fullName evidence="2">4-carboxymuconolactone decarboxylase</fullName>
    </submittedName>
</protein>
<accession>A0A6M0K5R2</accession>